<dbReference type="AlphaFoldDB" id="A0A0E9PMD7"/>
<organism evidence="1">
    <name type="scientific">Anguilla anguilla</name>
    <name type="common">European freshwater eel</name>
    <name type="synonym">Muraena anguilla</name>
    <dbReference type="NCBI Taxonomy" id="7936"/>
    <lineage>
        <taxon>Eukaryota</taxon>
        <taxon>Metazoa</taxon>
        <taxon>Chordata</taxon>
        <taxon>Craniata</taxon>
        <taxon>Vertebrata</taxon>
        <taxon>Euteleostomi</taxon>
        <taxon>Actinopterygii</taxon>
        <taxon>Neopterygii</taxon>
        <taxon>Teleostei</taxon>
        <taxon>Anguilliformes</taxon>
        <taxon>Anguillidae</taxon>
        <taxon>Anguilla</taxon>
    </lineage>
</organism>
<reference evidence="1" key="1">
    <citation type="submission" date="2014-11" db="EMBL/GenBank/DDBJ databases">
        <authorList>
            <person name="Amaro Gonzalez C."/>
        </authorList>
    </citation>
    <scope>NUCLEOTIDE SEQUENCE</scope>
</reference>
<evidence type="ECO:0000313" key="1">
    <source>
        <dbReference type="EMBL" id="JAH05457.1"/>
    </source>
</evidence>
<accession>A0A0E9PMD7</accession>
<protein>
    <submittedName>
        <fullName evidence="1">Uncharacterized protein</fullName>
    </submittedName>
</protein>
<sequence>MVQVVFVKAPYSYSTVLKKNACWKALPEHGPRKSVPIAL</sequence>
<proteinExistence type="predicted"/>
<dbReference type="EMBL" id="GBXM01103120">
    <property type="protein sequence ID" value="JAH05457.1"/>
    <property type="molecule type" value="Transcribed_RNA"/>
</dbReference>
<reference evidence="1" key="2">
    <citation type="journal article" date="2015" name="Fish Shellfish Immunol.">
        <title>Early steps in the European eel (Anguilla anguilla)-Vibrio vulnificus interaction in the gills: Role of the RtxA13 toxin.</title>
        <authorList>
            <person name="Callol A."/>
            <person name="Pajuelo D."/>
            <person name="Ebbesson L."/>
            <person name="Teles M."/>
            <person name="MacKenzie S."/>
            <person name="Amaro C."/>
        </authorList>
    </citation>
    <scope>NUCLEOTIDE SEQUENCE</scope>
</reference>
<name>A0A0E9PMD7_ANGAN</name>